<comment type="catalytic activity">
    <reaction evidence="6">
        <text>N-terminal N-formyl-L-methionyl-[peptide] + H2O = N-terminal L-methionyl-[peptide] + formate</text>
        <dbReference type="Rhea" id="RHEA:24420"/>
        <dbReference type="Rhea" id="RHEA-COMP:10639"/>
        <dbReference type="Rhea" id="RHEA-COMP:10640"/>
        <dbReference type="ChEBI" id="CHEBI:15377"/>
        <dbReference type="ChEBI" id="CHEBI:15740"/>
        <dbReference type="ChEBI" id="CHEBI:49298"/>
        <dbReference type="ChEBI" id="CHEBI:64731"/>
        <dbReference type="EC" id="3.5.1.88"/>
    </reaction>
</comment>
<feature type="active site" evidence="6">
    <location>
        <position position="135"/>
    </location>
</feature>
<dbReference type="NCBIfam" id="TIGR00079">
    <property type="entry name" value="pept_deformyl"/>
    <property type="match status" value="1"/>
</dbReference>
<comment type="function">
    <text evidence="6">Removes the formyl group from the N-terminal Met of newly synthesized proteins. Requires at least a dipeptide for an efficient rate of reaction. N-terminal L-methionine is a prerequisite for activity but the enzyme has broad specificity at other positions.</text>
</comment>
<dbReference type="KEGG" id="teq:TEQUI_0498"/>
<evidence type="ECO:0000256" key="6">
    <source>
        <dbReference type="HAMAP-Rule" id="MF_00163"/>
    </source>
</evidence>
<name>A0A654KGA8_TAYEM</name>
<feature type="binding site" evidence="6">
    <location>
        <position position="134"/>
    </location>
    <ligand>
        <name>Fe cation</name>
        <dbReference type="ChEBI" id="CHEBI:24875"/>
    </ligand>
</feature>
<evidence type="ECO:0000256" key="3">
    <source>
        <dbReference type="ARBA" id="ARBA00022801"/>
    </source>
</evidence>
<dbReference type="NCBIfam" id="NF001159">
    <property type="entry name" value="PRK00150.1-3"/>
    <property type="match status" value="1"/>
</dbReference>
<dbReference type="GO" id="GO:0006412">
    <property type="term" value="P:translation"/>
    <property type="evidence" value="ECO:0007669"/>
    <property type="project" value="UniProtKB-UniRule"/>
</dbReference>
<dbReference type="InterPro" id="IPR036821">
    <property type="entry name" value="Peptide_deformylase_sf"/>
</dbReference>
<evidence type="ECO:0000313" key="8">
    <source>
        <dbReference type="Proteomes" id="UP000007472"/>
    </source>
</evidence>
<evidence type="ECO:0000256" key="5">
    <source>
        <dbReference type="ARBA" id="ARBA00023004"/>
    </source>
</evidence>
<organism evidence="7 8">
    <name type="scientific">Taylorella equigenitalis (strain MCE9)</name>
    <dbReference type="NCBI Taxonomy" id="937774"/>
    <lineage>
        <taxon>Bacteria</taxon>
        <taxon>Pseudomonadati</taxon>
        <taxon>Pseudomonadota</taxon>
        <taxon>Betaproteobacteria</taxon>
        <taxon>Burkholderiales</taxon>
        <taxon>Alcaligenaceae</taxon>
        <taxon>Taylorella</taxon>
    </lineage>
</organism>
<dbReference type="PIRSF" id="PIRSF004749">
    <property type="entry name" value="Pep_def"/>
    <property type="match status" value="1"/>
</dbReference>
<proteinExistence type="inferred from homology"/>
<dbReference type="EC" id="3.5.1.88" evidence="6"/>
<dbReference type="PANTHER" id="PTHR10458:SF22">
    <property type="entry name" value="PEPTIDE DEFORMYLASE"/>
    <property type="match status" value="1"/>
</dbReference>
<evidence type="ECO:0000256" key="4">
    <source>
        <dbReference type="ARBA" id="ARBA00022917"/>
    </source>
</evidence>
<comment type="similarity">
    <text evidence="1 6">Belongs to the polypeptide deformylase family.</text>
</comment>
<dbReference type="HAMAP" id="MF_00163">
    <property type="entry name" value="Pep_deformylase"/>
    <property type="match status" value="1"/>
</dbReference>
<dbReference type="PANTHER" id="PTHR10458">
    <property type="entry name" value="PEPTIDE DEFORMYLASE"/>
    <property type="match status" value="1"/>
</dbReference>
<dbReference type="PRINTS" id="PR01576">
    <property type="entry name" value="PDEFORMYLASE"/>
</dbReference>
<reference evidence="7 8" key="1">
    <citation type="journal article" date="2011" name="J. Bacteriol.">
        <title>Genome sequence of Taylorella equigenitalis MCE9, the causative agent of contagious equine metritis.</title>
        <authorList>
            <person name="Hebert L."/>
            <person name="Moumen B."/>
            <person name="Duquesne F."/>
            <person name="Breuil M.F."/>
            <person name="Laugier C."/>
            <person name="Batto J.M."/>
            <person name="Renault P."/>
            <person name="Petry S."/>
        </authorList>
    </citation>
    <scope>NUCLEOTIDE SEQUENCE [LARGE SCALE GENOMIC DNA]</scope>
    <source>
        <strain evidence="7 8">MCE9</strain>
    </source>
</reference>
<dbReference type="AlphaFoldDB" id="A0A654KGA8"/>
<dbReference type="GO" id="GO:0042586">
    <property type="term" value="F:peptide deformylase activity"/>
    <property type="evidence" value="ECO:0007669"/>
    <property type="project" value="UniProtKB-UniRule"/>
</dbReference>
<dbReference type="Pfam" id="PF01327">
    <property type="entry name" value="Pep_deformylase"/>
    <property type="match status" value="1"/>
</dbReference>
<accession>A0A654KGA8</accession>
<keyword evidence="4 6" id="KW-0648">Protein biosynthesis</keyword>
<keyword evidence="5 6" id="KW-0408">Iron</keyword>
<feature type="binding site" evidence="6">
    <location>
        <position position="92"/>
    </location>
    <ligand>
        <name>Fe cation</name>
        <dbReference type="ChEBI" id="CHEBI:24875"/>
    </ligand>
</feature>
<dbReference type="Gene3D" id="3.90.45.10">
    <property type="entry name" value="Peptide deformylase"/>
    <property type="match status" value="1"/>
</dbReference>
<dbReference type="CDD" id="cd00487">
    <property type="entry name" value="Pep_deformylase"/>
    <property type="match status" value="1"/>
</dbReference>
<evidence type="ECO:0000256" key="2">
    <source>
        <dbReference type="ARBA" id="ARBA00022723"/>
    </source>
</evidence>
<dbReference type="FunFam" id="3.90.45.10:FF:000001">
    <property type="entry name" value="Peptide deformylase"/>
    <property type="match status" value="1"/>
</dbReference>
<keyword evidence="3 6" id="KW-0378">Hydrolase</keyword>
<dbReference type="GO" id="GO:0046872">
    <property type="term" value="F:metal ion binding"/>
    <property type="evidence" value="ECO:0007669"/>
    <property type="project" value="UniProtKB-KW"/>
</dbReference>
<evidence type="ECO:0000256" key="1">
    <source>
        <dbReference type="ARBA" id="ARBA00010759"/>
    </source>
</evidence>
<feature type="binding site" evidence="6">
    <location>
        <position position="138"/>
    </location>
    <ligand>
        <name>Fe cation</name>
        <dbReference type="ChEBI" id="CHEBI:24875"/>
    </ligand>
</feature>
<sequence>MAVLPILKYPDPRLKKIAKDVDVVDESIKKIVEDMAETMYAANGVGLAATQVDIHKRIVVIDVSEERNDLLVLINPEIIGISEEKVIHEEGCLSVPTIYDNVERFSEVRVKALDQNGNAFEFKADGLLAICVQHELDHLMGKVFVEKLSALKQNRIKTKLKKAQKEEKN</sequence>
<dbReference type="SUPFAM" id="SSF56420">
    <property type="entry name" value="Peptide deformylase"/>
    <property type="match status" value="1"/>
</dbReference>
<dbReference type="Proteomes" id="UP000007472">
    <property type="component" value="Chromosome"/>
</dbReference>
<keyword evidence="2 6" id="KW-0479">Metal-binding</keyword>
<dbReference type="EMBL" id="CP002456">
    <property type="protein sequence ID" value="ADU91440.1"/>
    <property type="molecule type" value="Genomic_DNA"/>
</dbReference>
<dbReference type="InterPro" id="IPR023635">
    <property type="entry name" value="Peptide_deformylase"/>
</dbReference>
<protein>
    <recommendedName>
        <fullName evidence="6">Peptide deformylase</fullName>
        <shortName evidence="6">PDF</shortName>
        <ecNumber evidence="6">3.5.1.88</ecNumber>
    </recommendedName>
    <alternativeName>
        <fullName evidence="6">Polypeptide deformylase</fullName>
    </alternativeName>
</protein>
<evidence type="ECO:0000313" key="7">
    <source>
        <dbReference type="EMBL" id="ADU91440.1"/>
    </source>
</evidence>
<gene>
    <name evidence="6" type="primary">def</name>
    <name evidence="7" type="ordered locus">TEQUI_0498</name>
</gene>
<comment type="cofactor">
    <cofactor evidence="6">
        <name>Fe(2+)</name>
        <dbReference type="ChEBI" id="CHEBI:29033"/>
    </cofactor>
    <text evidence="6">Binds 1 Fe(2+) ion.</text>
</comment>